<evidence type="ECO:0000256" key="2">
    <source>
        <dbReference type="ARBA" id="ARBA00022490"/>
    </source>
</evidence>
<dbReference type="Pfam" id="PF02504">
    <property type="entry name" value="FA_synthesis"/>
    <property type="match status" value="1"/>
</dbReference>
<dbReference type="GO" id="GO:0006633">
    <property type="term" value="P:fatty acid biosynthetic process"/>
    <property type="evidence" value="ECO:0007669"/>
    <property type="project" value="UniProtKB-UniRule"/>
</dbReference>
<dbReference type="PIRSF" id="PIRSF002465">
    <property type="entry name" value="Phsphlp_syn_PlsX"/>
    <property type="match status" value="1"/>
</dbReference>
<protein>
    <recommendedName>
        <fullName evidence="8 10">Phosphate acyltransferase</fullName>
        <ecNumber evidence="8 10">2.3.1.274</ecNumber>
    </recommendedName>
    <alternativeName>
        <fullName evidence="10">Acyl-ACP phosphotransacylase</fullName>
    </alternativeName>
    <alternativeName>
        <fullName evidence="10">Acyl-[acyl-carrier-protein]--phosphate acyltransferase</fullName>
    </alternativeName>
    <alternativeName>
        <fullName evidence="10">Phosphate-acyl-ACP acyltransferase</fullName>
    </alternativeName>
</protein>
<dbReference type="GO" id="GO:0043811">
    <property type="term" value="F:phosphate:acyl-[acyl carrier protein] acyltransferase activity"/>
    <property type="evidence" value="ECO:0007669"/>
    <property type="project" value="UniProtKB-UniRule"/>
</dbReference>
<dbReference type="Proteomes" id="UP000660861">
    <property type="component" value="Unassembled WGS sequence"/>
</dbReference>
<dbReference type="GO" id="GO:0005737">
    <property type="term" value="C:cytoplasm"/>
    <property type="evidence" value="ECO:0007669"/>
    <property type="project" value="UniProtKB-SubCell"/>
</dbReference>
<sequence>MKIIVDAFGGDNAPLEVLKGCAMAVQEYHLTVVLTGDEEIIKKTAEENGVTLTGMEIVHAPDVVMVEDDPAAVIKNHGDSSLVKGLSLLAQGEGDAFVSAGSTGALVVGSSLLVKRIKGIKRAALAPIIPSNTGCYMLMDAGANLECRPEMLLQFGIMGSAYMNKIVKVNSPRVGLLNVGAEETKGTVLQKEAFALLKSAPVNFTGNIEPRDVPMGDCEVVVCDGFSGNIVLKLTEGLASAMMGNIKNILYKNTLTKLAAASIKGGLMELKKKMDYTEHGGAPLMGIAKPVIKAHGSSNANAFKNAIRQARDFVEHDVIGEIERSLEELKRTAQ</sequence>
<evidence type="ECO:0000256" key="10">
    <source>
        <dbReference type="HAMAP-Rule" id="MF_00019"/>
    </source>
</evidence>
<evidence type="ECO:0000313" key="11">
    <source>
        <dbReference type="EMBL" id="MBC8569255.1"/>
    </source>
</evidence>
<evidence type="ECO:0000256" key="1">
    <source>
        <dbReference type="ARBA" id="ARBA00001232"/>
    </source>
</evidence>
<dbReference type="RefSeq" id="WP_262396363.1">
    <property type="nucleotide sequence ID" value="NZ_JACRTC010000001.1"/>
</dbReference>
<dbReference type="EC" id="2.3.1.274" evidence="8 10"/>
<accession>A0A926E7H5</accession>
<comment type="pathway">
    <text evidence="10">Lipid metabolism; phospholipid metabolism.</text>
</comment>
<dbReference type="NCBIfam" id="TIGR00182">
    <property type="entry name" value="plsX"/>
    <property type="match status" value="1"/>
</dbReference>
<dbReference type="Gene3D" id="3.40.718.10">
    <property type="entry name" value="Isopropylmalate Dehydrogenase"/>
    <property type="match status" value="1"/>
</dbReference>
<comment type="subcellular location">
    <subcellularLocation>
        <location evidence="10">Cytoplasm</location>
    </subcellularLocation>
    <text evidence="10">Associated with the membrane possibly through PlsY.</text>
</comment>
<keyword evidence="11" id="KW-0012">Acyltransferase</keyword>
<name>A0A926E7H5_9FIRM</name>
<keyword evidence="2 10" id="KW-0963">Cytoplasm</keyword>
<keyword evidence="12" id="KW-1185">Reference proteome</keyword>
<evidence type="ECO:0000256" key="6">
    <source>
        <dbReference type="ARBA" id="ARBA00023209"/>
    </source>
</evidence>
<keyword evidence="3 10" id="KW-0444">Lipid biosynthesis</keyword>
<dbReference type="GO" id="GO:0008654">
    <property type="term" value="P:phospholipid biosynthetic process"/>
    <property type="evidence" value="ECO:0007669"/>
    <property type="project" value="UniProtKB-KW"/>
</dbReference>
<dbReference type="HAMAP" id="MF_00019">
    <property type="entry name" value="PlsX"/>
    <property type="match status" value="1"/>
</dbReference>
<dbReference type="AlphaFoldDB" id="A0A926E7H5"/>
<dbReference type="EMBL" id="JACRTC010000001">
    <property type="protein sequence ID" value="MBC8569255.1"/>
    <property type="molecule type" value="Genomic_DNA"/>
</dbReference>
<keyword evidence="6 10" id="KW-0594">Phospholipid biosynthesis</keyword>
<keyword evidence="4 10" id="KW-0808">Transferase</keyword>
<comment type="subunit">
    <text evidence="9 10">Homodimer. Probably interacts with PlsY.</text>
</comment>
<evidence type="ECO:0000256" key="4">
    <source>
        <dbReference type="ARBA" id="ARBA00022679"/>
    </source>
</evidence>
<dbReference type="InterPro" id="IPR012281">
    <property type="entry name" value="Phospholipid_synth_PlsX-like"/>
</dbReference>
<proteinExistence type="inferred from homology"/>
<comment type="catalytic activity">
    <reaction evidence="1 10">
        <text>a fatty acyl-[ACP] + phosphate = an acyl phosphate + holo-[ACP]</text>
        <dbReference type="Rhea" id="RHEA:42292"/>
        <dbReference type="Rhea" id="RHEA-COMP:9685"/>
        <dbReference type="Rhea" id="RHEA-COMP:14125"/>
        <dbReference type="ChEBI" id="CHEBI:43474"/>
        <dbReference type="ChEBI" id="CHEBI:59918"/>
        <dbReference type="ChEBI" id="CHEBI:64479"/>
        <dbReference type="ChEBI" id="CHEBI:138651"/>
        <dbReference type="EC" id="2.3.1.274"/>
    </reaction>
</comment>
<keyword evidence="7 10" id="KW-1208">Phospholipid metabolism</keyword>
<gene>
    <name evidence="10 11" type="primary">plsX</name>
    <name evidence="11" type="ORF">H8709_00225</name>
</gene>
<comment type="function">
    <text evidence="10">Catalyzes the reversible formation of acyl-phosphate (acyl-PO(4)) from acyl-[acyl-carrier-protein] (acyl-ACP). This enzyme utilizes acyl-ACP as fatty acyl donor, but not acyl-CoA.</text>
</comment>
<evidence type="ECO:0000313" key="12">
    <source>
        <dbReference type="Proteomes" id="UP000660861"/>
    </source>
</evidence>
<evidence type="ECO:0000256" key="7">
    <source>
        <dbReference type="ARBA" id="ARBA00023264"/>
    </source>
</evidence>
<evidence type="ECO:0000256" key="3">
    <source>
        <dbReference type="ARBA" id="ARBA00022516"/>
    </source>
</evidence>
<organism evidence="11 12">
    <name type="scientific">Zongyangia hominis</name>
    <dbReference type="NCBI Taxonomy" id="2763677"/>
    <lineage>
        <taxon>Bacteria</taxon>
        <taxon>Bacillati</taxon>
        <taxon>Bacillota</taxon>
        <taxon>Clostridia</taxon>
        <taxon>Eubacteriales</taxon>
        <taxon>Oscillospiraceae</taxon>
        <taxon>Zongyangia</taxon>
    </lineage>
</organism>
<dbReference type="PANTHER" id="PTHR30100">
    <property type="entry name" value="FATTY ACID/PHOSPHOLIPID SYNTHESIS PROTEIN PLSX"/>
    <property type="match status" value="1"/>
</dbReference>
<reference evidence="11" key="1">
    <citation type="submission" date="2020-08" db="EMBL/GenBank/DDBJ databases">
        <title>Genome public.</title>
        <authorList>
            <person name="Liu C."/>
            <person name="Sun Q."/>
        </authorList>
    </citation>
    <scope>NUCLEOTIDE SEQUENCE</scope>
    <source>
        <strain evidence="11">NSJ-54</strain>
    </source>
</reference>
<dbReference type="PANTHER" id="PTHR30100:SF1">
    <property type="entry name" value="PHOSPHATE ACYLTRANSFERASE"/>
    <property type="match status" value="1"/>
</dbReference>
<comment type="caution">
    <text evidence="11">The sequence shown here is derived from an EMBL/GenBank/DDBJ whole genome shotgun (WGS) entry which is preliminary data.</text>
</comment>
<evidence type="ECO:0000256" key="5">
    <source>
        <dbReference type="ARBA" id="ARBA00023098"/>
    </source>
</evidence>
<dbReference type="SUPFAM" id="SSF53659">
    <property type="entry name" value="Isocitrate/Isopropylmalate dehydrogenase-like"/>
    <property type="match status" value="1"/>
</dbReference>
<evidence type="ECO:0000256" key="8">
    <source>
        <dbReference type="ARBA" id="ARBA00024069"/>
    </source>
</evidence>
<dbReference type="InterPro" id="IPR003664">
    <property type="entry name" value="FA_synthesis"/>
</dbReference>
<keyword evidence="5 10" id="KW-0443">Lipid metabolism</keyword>
<comment type="similarity">
    <text evidence="10">Belongs to the PlsX family.</text>
</comment>
<evidence type="ECO:0000256" key="9">
    <source>
        <dbReference type="ARBA" id="ARBA00046608"/>
    </source>
</evidence>